<dbReference type="EC" id="3.2.1.4" evidence="1"/>
<keyword evidence="1" id="KW-0378">Hydrolase</keyword>
<accession>A0A0U5ARA8</accession>
<dbReference type="AlphaFoldDB" id="A0A0U5ARA8"/>
<dbReference type="Pfam" id="PF00395">
    <property type="entry name" value="SLH"/>
    <property type="match status" value="3"/>
</dbReference>
<protein>
    <submittedName>
        <fullName evidence="1">Endoglucanase</fullName>
        <ecNumber evidence="1">3.2.1.4</ecNumber>
    </submittedName>
</protein>
<organism evidence="1 2">
    <name type="scientific">Aneurinibacillus soli</name>
    <dbReference type="NCBI Taxonomy" id="1500254"/>
    <lineage>
        <taxon>Bacteria</taxon>
        <taxon>Bacillati</taxon>
        <taxon>Bacillota</taxon>
        <taxon>Bacilli</taxon>
        <taxon>Bacillales</taxon>
        <taxon>Paenibacillaceae</taxon>
        <taxon>Aneurinibacillus group</taxon>
        <taxon>Aneurinibacillus</taxon>
    </lineage>
</organism>
<dbReference type="InterPro" id="IPR001119">
    <property type="entry name" value="SLH_dom"/>
</dbReference>
<evidence type="ECO:0000313" key="2">
    <source>
        <dbReference type="Proteomes" id="UP000217696"/>
    </source>
</evidence>
<dbReference type="KEGG" id="asoc:CB4_00451"/>
<dbReference type="OrthoDB" id="2611444at2"/>
<keyword evidence="2" id="KW-1185">Reference proteome</keyword>
<proteinExistence type="predicted"/>
<dbReference type="RefSeq" id="WP_096463395.1">
    <property type="nucleotide sequence ID" value="NZ_AP017312.1"/>
</dbReference>
<name>A0A0U5ARA8_9BACL</name>
<sequence length="883" mass="95825">MNRIKRTIAPFTLAGLLGVQSLIVPVLAEAASVSGGKFSDVAKSHWATPYITKMSLRNVVAGYEDGTFKPEQKVTQLQAVALAVRNMGLADEAEKYKNTAIPYTVPTWAKGSVALAISKGLIKPSEKNFSPNEYASRAWIAQLMVRMVGKESEVGSSVETTVFTDAADVPDWAKEYVKTAASLGLVSGYLENGKYSFKPNYAVTRAQIVSVLSQSEKYIDVTSDTTQIGSVESITGSTLSITNSAGAKQSYTLTNQTKFYKDSKEITSAVVDADSQVMVIGTNGKANYVEVLQNKPTKPQYTTVKGTIEKVFSEAKTVVVRLSDEKLQTYTISDSTAITSGSDKLQVSQLVKGDQVELSINADGKVVELKRTNVSQEQAMAGTVYDIDKTTQLLTIKTAAGKLEAYQYTDATYIEYKNKRFPSVEDLLPGDSVKLEVNNGSITKVIVADSTANTGETSTVKVISAADKFIALQNDKGEMQAYTIAPSATVSLNGAIAPTLADIKVGDKVEVKIENNVVVSIAIKNRTVQGSNSLLSGSVFALDTTNRVLSLKGSNGELRAYEVLPTAQVLLNGNAKSLSDIKKDMTVSIQLNEDNKIISINADNRLRAEVVYVDTDNRLLTVKLETGETKVYVVDQNADIVIYDISGETLRDLRVGDKIAMKMDTSKVTAIDVEKSYVYRATDNNSSYTTRITAQNEQGRSRDLIIDNGVTLTIPGIAYPKVSDVKKGDVLRVTYLGNTLKSVAVVPSIYGQVTQVTPETNKVVVKDLNGVTNEMTLGYGSSIQIGDRTYTNLTSLVPGNRVQVAESANGAKSIIVLSQVDTTFTSLDPLGDRIYTAKGSYYLPDSLFNRQTQLQTLLNSLRKNDKVTLYFLNNELYEIARNQ</sequence>
<dbReference type="GO" id="GO:0008810">
    <property type="term" value="F:cellulase activity"/>
    <property type="evidence" value="ECO:0007669"/>
    <property type="project" value="UniProtKB-EC"/>
</dbReference>
<gene>
    <name evidence="1" type="ORF">CB4_00451</name>
</gene>
<dbReference type="EMBL" id="AP017312">
    <property type="protein sequence ID" value="BAU26337.1"/>
    <property type="molecule type" value="Genomic_DNA"/>
</dbReference>
<dbReference type="SUPFAM" id="SSF82171">
    <property type="entry name" value="DPP6 N-terminal domain-like"/>
    <property type="match status" value="1"/>
</dbReference>
<evidence type="ECO:0000313" key="1">
    <source>
        <dbReference type="EMBL" id="BAU26337.1"/>
    </source>
</evidence>
<dbReference type="PROSITE" id="PS51272">
    <property type="entry name" value="SLH"/>
    <property type="match status" value="3"/>
</dbReference>
<dbReference type="Proteomes" id="UP000217696">
    <property type="component" value="Chromosome"/>
</dbReference>
<keyword evidence="1" id="KW-0326">Glycosidase</keyword>
<reference evidence="1 2" key="1">
    <citation type="submission" date="2015-12" db="EMBL/GenBank/DDBJ databases">
        <title>Genome sequence of Aneurinibacillus soli.</title>
        <authorList>
            <person name="Lee J.S."/>
            <person name="Lee K.C."/>
            <person name="Kim K.K."/>
            <person name="Lee B.W."/>
        </authorList>
    </citation>
    <scope>NUCLEOTIDE SEQUENCE [LARGE SCALE GENOMIC DNA]</scope>
    <source>
        <strain evidence="1 2">CB4</strain>
    </source>
</reference>